<reference evidence="2" key="1">
    <citation type="journal article" date="2020" name="New Phytol.">
        <title>Comparative genomics reveals dynamic genome evolution in host specialist ectomycorrhizal fungi.</title>
        <authorList>
            <person name="Lofgren L.A."/>
            <person name="Nguyen N.H."/>
            <person name="Vilgalys R."/>
            <person name="Ruytinx J."/>
            <person name="Liao H.L."/>
            <person name="Branco S."/>
            <person name="Kuo A."/>
            <person name="LaButti K."/>
            <person name="Lipzen A."/>
            <person name="Andreopoulos W."/>
            <person name="Pangilinan J."/>
            <person name="Riley R."/>
            <person name="Hundley H."/>
            <person name="Na H."/>
            <person name="Barry K."/>
            <person name="Grigoriev I.V."/>
            <person name="Stajich J.E."/>
            <person name="Kennedy P.G."/>
        </authorList>
    </citation>
    <scope>NUCLEOTIDE SEQUENCE</scope>
    <source>
        <strain evidence="2">FC423</strain>
    </source>
</reference>
<gene>
    <name evidence="2" type="ORF">F5147DRAFT_742184</name>
</gene>
<name>A0A9P7FI24_9AGAM</name>
<organism evidence="2 3">
    <name type="scientific">Suillus discolor</name>
    <dbReference type="NCBI Taxonomy" id="1912936"/>
    <lineage>
        <taxon>Eukaryota</taxon>
        <taxon>Fungi</taxon>
        <taxon>Dikarya</taxon>
        <taxon>Basidiomycota</taxon>
        <taxon>Agaricomycotina</taxon>
        <taxon>Agaricomycetes</taxon>
        <taxon>Agaricomycetidae</taxon>
        <taxon>Boletales</taxon>
        <taxon>Suillineae</taxon>
        <taxon>Suillaceae</taxon>
        <taxon>Suillus</taxon>
    </lineage>
</organism>
<keyword evidence="3" id="KW-1185">Reference proteome</keyword>
<evidence type="ECO:0000313" key="3">
    <source>
        <dbReference type="Proteomes" id="UP000823399"/>
    </source>
</evidence>
<dbReference type="RefSeq" id="XP_041298817.1">
    <property type="nucleotide sequence ID" value="XM_041439537.1"/>
</dbReference>
<dbReference type="Proteomes" id="UP000823399">
    <property type="component" value="Unassembled WGS sequence"/>
</dbReference>
<evidence type="ECO:0000313" key="2">
    <source>
        <dbReference type="EMBL" id="KAG2118708.1"/>
    </source>
</evidence>
<sequence>MMFRTSRIKDMSSGREEGALDYECEAPAFKLSGFKTCSQSCFCRREHALVARSHSIKPPELDPHQLGLTTSVHSSIYLNVKFVLDINIHEEGIWVLSREPLVSDDVFWIKVIYGPKKYIELIIIVNFNPLKITLFRGGIEQVVLNGRGLLHMEYFRTKEDFELAEHIQGTGQLVLKVNPAAWFEGNSKDTFWDETFSTSTDTKPKGVDRNLSPST</sequence>
<accession>A0A9P7FI24</accession>
<feature type="region of interest" description="Disordered" evidence="1">
    <location>
        <begin position="194"/>
        <end position="215"/>
    </location>
</feature>
<protein>
    <submittedName>
        <fullName evidence="2">Uncharacterized protein</fullName>
    </submittedName>
</protein>
<dbReference type="OrthoDB" id="3042252at2759"/>
<dbReference type="GeneID" id="64701796"/>
<dbReference type="EMBL" id="JABBWM010000003">
    <property type="protein sequence ID" value="KAG2118708.1"/>
    <property type="molecule type" value="Genomic_DNA"/>
</dbReference>
<dbReference type="AlphaFoldDB" id="A0A9P7FI24"/>
<proteinExistence type="predicted"/>
<evidence type="ECO:0000256" key="1">
    <source>
        <dbReference type="SAM" id="MobiDB-lite"/>
    </source>
</evidence>
<comment type="caution">
    <text evidence="2">The sequence shown here is derived from an EMBL/GenBank/DDBJ whole genome shotgun (WGS) entry which is preliminary data.</text>
</comment>